<evidence type="ECO:0000256" key="1">
    <source>
        <dbReference type="ARBA" id="ARBA00004370"/>
    </source>
</evidence>
<feature type="transmembrane region" description="Helical" evidence="6">
    <location>
        <begin position="127"/>
        <end position="150"/>
    </location>
</feature>
<evidence type="ECO:0000313" key="8">
    <source>
        <dbReference type="Proteomes" id="UP000887566"/>
    </source>
</evidence>
<dbReference type="AlphaFoldDB" id="A0A914WBH2"/>
<evidence type="ECO:0000256" key="4">
    <source>
        <dbReference type="ARBA" id="ARBA00023136"/>
    </source>
</evidence>
<organism evidence="8 9">
    <name type="scientific">Plectus sambesii</name>
    <dbReference type="NCBI Taxonomy" id="2011161"/>
    <lineage>
        <taxon>Eukaryota</taxon>
        <taxon>Metazoa</taxon>
        <taxon>Ecdysozoa</taxon>
        <taxon>Nematoda</taxon>
        <taxon>Chromadorea</taxon>
        <taxon>Plectida</taxon>
        <taxon>Plectina</taxon>
        <taxon>Plectoidea</taxon>
        <taxon>Plectidae</taxon>
        <taxon>Plectus</taxon>
    </lineage>
</organism>
<reference evidence="9" key="1">
    <citation type="submission" date="2022-11" db="UniProtKB">
        <authorList>
            <consortium name="WormBaseParasite"/>
        </authorList>
    </citation>
    <scope>IDENTIFICATION</scope>
</reference>
<dbReference type="InterPro" id="IPR019426">
    <property type="entry name" value="7TM_GPCR_serpentine_rcpt_Srv"/>
</dbReference>
<dbReference type="PROSITE" id="PS50262">
    <property type="entry name" value="G_PROTEIN_RECEP_F1_2"/>
    <property type="match status" value="1"/>
</dbReference>
<feature type="compositionally biased region" description="Polar residues" evidence="5">
    <location>
        <begin position="257"/>
        <end position="267"/>
    </location>
</feature>
<feature type="transmembrane region" description="Helical" evidence="6">
    <location>
        <begin position="85"/>
        <end position="106"/>
    </location>
</feature>
<dbReference type="PANTHER" id="PTHR31748">
    <property type="entry name" value="SERPENTINE RECEPTOR, CLASS V"/>
    <property type="match status" value="1"/>
</dbReference>
<keyword evidence="4 6" id="KW-0472">Membrane</keyword>
<protein>
    <submittedName>
        <fullName evidence="9">G-protein coupled receptors family 1 profile domain-containing protein</fullName>
    </submittedName>
</protein>
<evidence type="ECO:0000256" key="5">
    <source>
        <dbReference type="SAM" id="MobiDB-lite"/>
    </source>
</evidence>
<feature type="transmembrane region" description="Helical" evidence="6">
    <location>
        <begin position="197"/>
        <end position="220"/>
    </location>
</feature>
<evidence type="ECO:0000259" key="7">
    <source>
        <dbReference type="PROSITE" id="PS50262"/>
    </source>
</evidence>
<evidence type="ECO:0000313" key="9">
    <source>
        <dbReference type="WBParaSite" id="PSAMB.scaffold368size54313.g5081.t1"/>
    </source>
</evidence>
<evidence type="ECO:0000256" key="6">
    <source>
        <dbReference type="SAM" id="Phobius"/>
    </source>
</evidence>
<feature type="transmembrane region" description="Helical" evidence="6">
    <location>
        <begin position="6"/>
        <end position="30"/>
    </location>
</feature>
<keyword evidence="3 6" id="KW-1133">Transmembrane helix</keyword>
<evidence type="ECO:0000256" key="3">
    <source>
        <dbReference type="ARBA" id="ARBA00022989"/>
    </source>
</evidence>
<evidence type="ECO:0000256" key="2">
    <source>
        <dbReference type="ARBA" id="ARBA00022692"/>
    </source>
</evidence>
<proteinExistence type="predicted"/>
<feature type="domain" description="G-protein coupled receptors family 1 profile" evidence="7">
    <location>
        <begin position="21"/>
        <end position="267"/>
    </location>
</feature>
<keyword evidence="2 6" id="KW-0812">Transmembrane</keyword>
<dbReference type="InterPro" id="IPR017452">
    <property type="entry name" value="GPCR_Rhodpsn_7TM"/>
</dbReference>
<dbReference type="CDD" id="cd00637">
    <property type="entry name" value="7tm_classA_rhodopsin-like"/>
    <property type="match status" value="1"/>
</dbReference>
<sequence length="267" mass="30814">MTYVDVLAMFVNIFMFITVPIYILMIITLVKNRREETLKHSFYSLVISIGIADIGAMLSVFFNIVASFAWIPSFYLALGDLASRIYNTCAFFFSAAQVIGVFVIGLNRFTAYMLPMSHQEIWDHGKWLRVVVVLQWLIAFGNVIPIMFVWEFNILTSDNKTTLFQWTNGVVADNWNTYNSIMIKGQNDWLCVNLDTFWLLVNGGTCMFSTITPYALIGLCTPIRERFFEMWCGFIVKKKSTNVAMVTESQPEEQKPRNQAIQQNRHR</sequence>
<keyword evidence="8" id="KW-1185">Reference proteome</keyword>
<dbReference type="GO" id="GO:0016020">
    <property type="term" value="C:membrane"/>
    <property type="evidence" value="ECO:0007669"/>
    <property type="project" value="UniProtKB-SubCell"/>
</dbReference>
<dbReference type="PANTHER" id="PTHR31748:SF1">
    <property type="entry name" value="SERPENTINE RECEPTOR, CLASS V"/>
    <property type="match status" value="1"/>
</dbReference>
<feature type="transmembrane region" description="Helical" evidence="6">
    <location>
        <begin position="42"/>
        <end position="65"/>
    </location>
</feature>
<dbReference type="SUPFAM" id="SSF81321">
    <property type="entry name" value="Family A G protein-coupled receptor-like"/>
    <property type="match status" value="1"/>
</dbReference>
<accession>A0A914WBH2</accession>
<dbReference type="WBParaSite" id="PSAMB.scaffold368size54313.g5081.t1">
    <property type="protein sequence ID" value="PSAMB.scaffold368size54313.g5081.t1"/>
    <property type="gene ID" value="PSAMB.scaffold368size54313.g5081"/>
</dbReference>
<dbReference type="Gene3D" id="1.20.1070.10">
    <property type="entry name" value="Rhodopsin 7-helix transmembrane proteins"/>
    <property type="match status" value="1"/>
</dbReference>
<name>A0A914WBH2_9BILA</name>
<feature type="region of interest" description="Disordered" evidence="5">
    <location>
        <begin position="247"/>
        <end position="267"/>
    </location>
</feature>
<comment type="subcellular location">
    <subcellularLocation>
        <location evidence="1">Membrane</location>
    </subcellularLocation>
</comment>
<dbReference type="Proteomes" id="UP000887566">
    <property type="component" value="Unplaced"/>
</dbReference>
<dbReference type="Pfam" id="PF10323">
    <property type="entry name" value="7TM_GPCR_Srv"/>
    <property type="match status" value="1"/>
</dbReference>